<reference evidence="1 2" key="1">
    <citation type="journal article" date="2018" name="Nat. Biotechnol.">
        <title>A standardized bacterial taxonomy based on genome phylogeny substantially revises the tree of life.</title>
        <authorList>
            <person name="Parks D.H."/>
            <person name="Chuvochina M."/>
            <person name="Waite D.W."/>
            <person name="Rinke C."/>
            <person name="Skarshewski A."/>
            <person name="Chaumeil P.A."/>
            <person name="Hugenholtz P."/>
        </authorList>
    </citation>
    <scope>NUCLEOTIDE SEQUENCE [LARGE SCALE GENOMIC DNA]</scope>
    <source>
        <strain evidence="1">UBA9958</strain>
    </source>
</reference>
<name>A0A351RBG0_9PROT</name>
<dbReference type="AlphaFoldDB" id="A0A351RBG0"/>
<evidence type="ECO:0000313" key="2">
    <source>
        <dbReference type="Proteomes" id="UP000264313"/>
    </source>
</evidence>
<dbReference type="STRING" id="1132855.GCA_000384255_01291"/>
<comment type="caution">
    <text evidence="1">The sequence shown here is derived from an EMBL/GenBank/DDBJ whole genome shotgun (WGS) entry which is preliminary data.</text>
</comment>
<gene>
    <name evidence="1" type="ORF">DCW48_07340</name>
</gene>
<protein>
    <recommendedName>
        <fullName evidence="3">DUF4157 domain-containing protein</fullName>
    </recommendedName>
</protein>
<sequence>MGNFFASRPPPFCFGAITLGHVILGTCHKELCALRAHEHVHVKQYEQWGVFFLPAYALSSLWEILHGRNGYSNNFFERQAYREDDKQKL</sequence>
<dbReference type="EMBL" id="DNAA01000179">
    <property type="protein sequence ID" value="HBA09381.1"/>
    <property type="molecule type" value="Genomic_DNA"/>
</dbReference>
<dbReference type="Proteomes" id="UP000264313">
    <property type="component" value="Unassembled WGS sequence"/>
</dbReference>
<proteinExistence type="predicted"/>
<accession>A0A351RBG0</accession>
<organism evidence="1 2">
    <name type="scientific">Methylotenera mobilis</name>
    <dbReference type="NCBI Taxonomy" id="359408"/>
    <lineage>
        <taxon>Bacteria</taxon>
        <taxon>Pseudomonadati</taxon>
        <taxon>Pseudomonadota</taxon>
        <taxon>Betaproteobacteria</taxon>
        <taxon>Nitrosomonadales</taxon>
        <taxon>Methylophilaceae</taxon>
        <taxon>Methylotenera</taxon>
    </lineage>
</organism>
<evidence type="ECO:0008006" key="3">
    <source>
        <dbReference type="Google" id="ProtNLM"/>
    </source>
</evidence>
<evidence type="ECO:0000313" key="1">
    <source>
        <dbReference type="EMBL" id="HBA09381.1"/>
    </source>
</evidence>